<sequence>MLPSGDTFIAATQRPDGSWRKPRRVKDGYIPQEEQPKYQNPVQVATASRGRVVVGMTPRSMKQVTTGPRQPIAAIFKPNAAITPQEQIQKKIDKVKLKLAEIAKLEERINSGELIPLPNQLAKVGRKSEYENEIEKLTEEMEKL</sequence>
<dbReference type="SMART" id="SM01273">
    <property type="entry name" value="Mago-bind"/>
    <property type="match status" value="1"/>
</dbReference>
<dbReference type="GO" id="GO:0005737">
    <property type="term" value="C:cytoplasm"/>
    <property type="evidence" value="ECO:0007669"/>
    <property type="project" value="TreeGrafter"/>
</dbReference>
<dbReference type="PANTHER" id="PTHR22959:SF0">
    <property type="entry name" value="PARTNER OF Y14 AND MAGO"/>
    <property type="match status" value="1"/>
</dbReference>
<dbReference type="GO" id="GO:1903259">
    <property type="term" value="P:exon-exon junction complex disassembly"/>
    <property type="evidence" value="ECO:0007669"/>
    <property type="project" value="InterPro"/>
</dbReference>
<dbReference type="AlphaFoldDB" id="A0A0D8Y2J7"/>
<dbReference type="Proteomes" id="UP000053766">
    <property type="component" value="Unassembled WGS sequence"/>
</dbReference>
<keyword evidence="6" id="KW-1185">Reference proteome</keyword>
<evidence type="ECO:0000256" key="2">
    <source>
        <dbReference type="ARBA" id="ARBA00018898"/>
    </source>
</evidence>
<organism evidence="5 6">
    <name type="scientific">Dictyocaulus viviparus</name>
    <name type="common">Bovine lungworm</name>
    <dbReference type="NCBI Taxonomy" id="29172"/>
    <lineage>
        <taxon>Eukaryota</taxon>
        <taxon>Metazoa</taxon>
        <taxon>Ecdysozoa</taxon>
        <taxon>Nematoda</taxon>
        <taxon>Chromadorea</taxon>
        <taxon>Rhabditida</taxon>
        <taxon>Rhabditina</taxon>
        <taxon>Rhabditomorpha</taxon>
        <taxon>Strongyloidea</taxon>
        <taxon>Metastrongylidae</taxon>
        <taxon>Dictyocaulus</taxon>
    </lineage>
</organism>
<feature type="region of interest" description="Disordered" evidence="3">
    <location>
        <begin position="1"/>
        <end position="42"/>
    </location>
</feature>
<accession>A0A0D8Y2J7</accession>
<reference evidence="5 6" key="1">
    <citation type="submission" date="2013-11" db="EMBL/GenBank/DDBJ databases">
        <title>Draft genome of the bovine lungworm Dictyocaulus viviparus.</title>
        <authorList>
            <person name="Mitreva M."/>
        </authorList>
    </citation>
    <scope>NUCLEOTIDE SEQUENCE [LARGE SCALE GENOMIC DNA]</scope>
    <source>
        <strain evidence="5 6">HannoverDv2000</strain>
    </source>
</reference>
<proteinExistence type="inferred from homology"/>
<evidence type="ECO:0000256" key="1">
    <source>
        <dbReference type="ARBA" id="ARBA00009394"/>
    </source>
</evidence>
<name>A0A0D8Y2J7_DICVI</name>
<evidence type="ECO:0000313" key="5">
    <source>
        <dbReference type="EMBL" id="KJH50234.1"/>
    </source>
</evidence>
<dbReference type="STRING" id="29172.A0A0D8Y2J7"/>
<dbReference type="Pfam" id="PF09282">
    <property type="entry name" value="Mago-bind"/>
    <property type="match status" value="1"/>
</dbReference>
<dbReference type="EMBL" id="KN716211">
    <property type="protein sequence ID" value="KJH50234.1"/>
    <property type="molecule type" value="Genomic_DNA"/>
</dbReference>
<dbReference type="PANTHER" id="PTHR22959">
    <property type="entry name" value="PYM PROTEIN"/>
    <property type="match status" value="1"/>
</dbReference>
<gene>
    <name evidence="5" type="ORF">DICVIV_03598</name>
</gene>
<dbReference type="InterPro" id="IPR039333">
    <property type="entry name" value="PYM1"/>
</dbReference>
<evidence type="ECO:0000313" key="6">
    <source>
        <dbReference type="Proteomes" id="UP000053766"/>
    </source>
</evidence>
<dbReference type="GO" id="GO:0003723">
    <property type="term" value="F:RNA binding"/>
    <property type="evidence" value="ECO:0007669"/>
    <property type="project" value="TreeGrafter"/>
</dbReference>
<dbReference type="SUPFAM" id="SSF101931">
    <property type="entry name" value="Pym (Within the bgcn gene intron protein, WIBG), N-terminal domain"/>
    <property type="match status" value="1"/>
</dbReference>
<dbReference type="GO" id="GO:0035145">
    <property type="term" value="C:exon-exon junction complex"/>
    <property type="evidence" value="ECO:0007669"/>
    <property type="project" value="TreeGrafter"/>
</dbReference>
<evidence type="ECO:0000256" key="3">
    <source>
        <dbReference type="SAM" id="MobiDB-lite"/>
    </source>
</evidence>
<evidence type="ECO:0000259" key="4">
    <source>
        <dbReference type="SMART" id="SM01273"/>
    </source>
</evidence>
<feature type="domain" description="WIBG Mago-binding" evidence="4">
    <location>
        <begin position="5"/>
        <end position="31"/>
    </location>
</feature>
<reference evidence="6" key="2">
    <citation type="journal article" date="2016" name="Sci. Rep.">
        <title>Dictyocaulus viviparus genome, variome and transcriptome elucidate lungworm biology and support future intervention.</title>
        <authorList>
            <person name="McNulty S.N."/>
            <person name="Strube C."/>
            <person name="Rosa B.A."/>
            <person name="Martin J.C."/>
            <person name="Tyagi R."/>
            <person name="Choi Y.J."/>
            <person name="Wang Q."/>
            <person name="Hallsworth Pepin K."/>
            <person name="Zhang X."/>
            <person name="Ozersky P."/>
            <person name="Wilson R.K."/>
            <person name="Sternberg P.W."/>
            <person name="Gasser R.B."/>
            <person name="Mitreva M."/>
        </authorList>
    </citation>
    <scope>NUCLEOTIDE SEQUENCE [LARGE SCALE GENOMIC DNA]</scope>
    <source>
        <strain evidence="6">HannoverDv2000</strain>
    </source>
</reference>
<protein>
    <recommendedName>
        <fullName evidence="2">Partner of Y14 and mago</fullName>
    </recommendedName>
</protein>
<comment type="similarity">
    <text evidence="1">Belongs to the pym family.</text>
</comment>
<dbReference type="InterPro" id="IPR036348">
    <property type="entry name" value="WIBG_N_sf"/>
</dbReference>
<dbReference type="OrthoDB" id="21625at2759"/>
<dbReference type="InterPro" id="IPR015362">
    <property type="entry name" value="WIBG_mago-bd"/>
</dbReference>